<feature type="region of interest" description="Disordered" evidence="6">
    <location>
        <begin position="629"/>
        <end position="764"/>
    </location>
</feature>
<sequence>MEVKGFRIHDIPSGVTTNDLSIYFEKSQNGGTELEEIYYPLSDNSAVIVFTNDEYKRAFDKDHALNGKKLALSRLPVQLFSSTTVYLEQAITQLLDENPPLMRSLENESDMEVMFDAKSMTYKICGNSFQIEWATKYLTDMWQKNQENKRTNPKTPNGKEEETKELEARRSPQMAESTDSDSSDNVSYASPSLSLYKRKENSREIERTLSPSLDHDHFSNGSKKTKRSTAPNAPQQKSFSDMEMLHQTGSNIVADRKTDSSLKMSDCKLSHNDPRSCKPHPVKSPNMDRGSNQTRRQNLSDIEKSKSLSKASHVPHPRTFHFKSGVSREQMRVPMVFNNYNSDSDEDGNVGSRSPIGFSTRETQMMRRRPPPPPRPRDHPIVHPRPSRSFQPGMSLSQTDFPDLALEYESPVGSVIVKLAMGDILAQKTDAIISPASTDLITFFGISAVIARNADRKMKEECANHVTQNGNLLFGDVIHTCAGGNLDPKVTYILHAAVPTWREDIPEQSAHLLTCTYLNCFQYAEKIWLRSLSMPVIGAGYFGAPLDACVQSFHDAILLFTRFHEKKAKHLQEIQLVSNDRDSACSSVVVFKSLMDSEEEQARKAAVERYCKGSEMYDFSARDFVLRREESSGDERHESDNERRSEDVAENKLKYPSNEKLDSECSAKKGYSSANSTDSDEIDQSFPARSQVGQKENGSDSKKKENIKAIHDDERDLWEDVKNENRSTNGFSFEESKQENARDRDLHQMESRVSSGENASFPTEYTEVIDDTASSSVIEKLLTRRGSD</sequence>
<keyword evidence="4" id="KW-0520">NAD</keyword>
<dbReference type="PANTHER" id="PTHR14453">
    <property type="entry name" value="PARP/ZINC FINGER CCCH TYPE DOMAIN CONTAINING PROTEIN"/>
    <property type="match status" value="1"/>
</dbReference>
<evidence type="ECO:0000256" key="3">
    <source>
        <dbReference type="ARBA" id="ARBA00022679"/>
    </source>
</evidence>
<protein>
    <recommendedName>
        <fullName evidence="7">Macro domain-containing protein</fullName>
    </recommendedName>
</protein>
<dbReference type="Pfam" id="PF23085">
    <property type="entry name" value="RRM_PARP14_3"/>
    <property type="match status" value="1"/>
</dbReference>
<dbReference type="GO" id="GO:0003714">
    <property type="term" value="F:transcription corepressor activity"/>
    <property type="evidence" value="ECO:0007669"/>
    <property type="project" value="TreeGrafter"/>
</dbReference>
<dbReference type="Pfam" id="PF01661">
    <property type="entry name" value="Macro"/>
    <property type="match status" value="1"/>
</dbReference>
<dbReference type="EnsemblMetazoa" id="G1895.3">
    <property type="protein sequence ID" value="G1895.3:cds"/>
    <property type="gene ID" value="G1895"/>
</dbReference>
<evidence type="ECO:0000256" key="6">
    <source>
        <dbReference type="SAM" id="MobiDB-lite"/>
    </source>
</evidence>
<feature type="compositionally biased region" description="Basic and acidic residues" evidence="6">
    <location>
        <begin position="629"/>
        <end position="667"/>
    </location>
</feature>
<comment type="subcellular location">
    <subcellularLocation>
        <location evidence="1">Nucleus</location>
    </subcellularLocation>
</comment>
<evidence type="ECO:0000313" key="8">
    <source>
        <dbReference type="EnsemblMetazoa" id="G1895.2:cds"/>
    </source>
</evidence>
<feature type="domain" description="Macro" evidence="7">
    <location>
        <begin position="404"/>
        <end position="595"/>
    </location>
</feature>
<evidence type="ECO:0000256" key="2">
    <source>
        <dbReference type="ARBA" id="ARBA00022676"/>
    </source>
</evidence>
<keyword evidence="3" id="KW-0808">Transferase</keyword>
<dbReference type="Proteomes" id="UP000005408">
    <property type="component" value="Unassembled WGS sequence"/>
</dbReference>
<dbReference type="PANTHER" id="PTHR14453:SF67">
    <property type="entry name" value="POLY [ADP-RIBOSE] POLYMERASE"/>
    <property type="match status" value="1"/>
</dbReference>
<dbReference type="GO" id="GO:0016757">
    <property type="term" value="F:glycosyltransferase activity"/>
    <property type="evidence" value="ECO:0007669"/>
    <property type="project" value="UniProtKB-KW"/>
</dbReference>
<dbReference type="EnsemblMetazoa" id="G1895.4">
    <property type="protein sequence ID" value="G1895.4:cds"/>
    <property type="gene ID" value="G1895"/>
</dbReference>
<feature type="compositionally biased region" description="Polar residues" evidence="6">
    <location>
        <begin position="687"/>
        <end position="696"/>
    </location>
</feature>
<dbReference type="Gene3D" id="3.30.70.330">
    <property type="match status" value="1"/>
</dbReference>
<dbReference type="GO" id="GO:0010629">
    <property type="term" value="P:negative regulation of gene expression"/>
    <property type="evidence" value="ECO:0007669"/>
    <property type="project" value="TreeGrafter"/>
</dbReference>
<dbReference type="PROSITE" id="PS51154">
    <property type="entry name" value="MACRO"/>
    <property type="match status" value="1"/>
</dbReference>
<dbReference type="GO" id="GO:0005634">
    <property type="term" value="C:nucleus"/>
    <property type="evidence" value="ECO:0007669"/>
    <property type="project" value="UniProtKB-SubCell"/>
</dbReference>
<dbReference type="InterPro" id="IPR002589">
    <property type="entry name" value="Macro_dom"/>
</dbReference>
<dbReference type="InterPro" id="IPR052056">
    <property type="entry name" value="Mono-ARTD/PARP"/>
</dbReference>
<proteinExistence type="predicted"/>
<keyword evidence="5" id="KW-0539">Nucleus</keyword>
<reference evidence="8" key="1">
    <citation type="submission" date="2022-08" db="UniProtKB">
        <authorList>
            <consortium name="EnsemblMetazoa"/>
        </authorList>
    </citation>
    <scope>IDENTIFICATION</scope>
    <source>
        <strain evidence="8">05x7-T-G4-1.051#20</strain>
    </source>
</reference>
<feature type="compositionally biased region" description="Polar residues" evidence="6">
    <location>
        <begin position="289"/>
        <end position="300"/>
    </location>
</feature>
<dbReference type="SMART" id="SM00506">
    <property type="entry name" value="A1pp"/>
    <property type="match status" value="1"/>
</dbReference>
<dbReference type="SUPFAM" id="SSF52949">
    <property type="entry name" value="Macro domain-like"/>
    <property type="match status" value="1"/>
</dbReference>
<feature type="compositionally biased region" description="Basic and acidic residues" evidence="6">
    <location>
        <begin position="734"/>
        <end position="750"/>
    </location>
</feature>
<feature type="compositionally biased region" description="Polar residues" evidence="6">
    <location>
        <begin position="751"/>
        <end position="763"/>
    </location>
</feature>
<feature type="compositionally biased region" description="Basic and acidic residues" evidence="6">
    <location>
        <begin position="197"/>
        <end position="218"/>
    </location>
</feature>
<dbReference type="Gene3D" id="3.40.220.10">
    <property type="entry name" value="Leucine Aminopeptidase, subunit E, domain 1"/>
    <property type="match status" value="1"/>
</dbReference>
<dbReference type="EnsemblMetazoa" id="G1895.2">
    <property type="protein sequence ID" value="G1895.2:cds"/>
    <property type="gene ID" value="G1895"/>
</dbReference>
<dbReference type="InterPro" id="IPR012677">
    <property type="entry name" value="Nucleotide-bd_a/b_plait_sf"/>
</dbReference>
<feature type="compositionally biased region" description="Basic and acidic residues" evidence="6">
    <location>
        <begin position="254"/>
        <end position="276"/>
    </location>
</feature>
<organism evidence="8 9">
    <name type="scientific">Magallana gigas</name>
    <name type="common">Pacific oyster</name>
    <name type="synonym">Crassostrea gigas</name>
    <dbReference type="NCBI Taxonomy" id="29159"/>
    <lineage>
        <taxon>Eukaryota</taxon>
        <taxon>Metazoa</taxon>
        <taxon>Spiralia</taxon>
        <taxon>Lophotrochozoa</taxon>
        <taxon>Mollusca</taxon>
        <taxon>Bivalvia</taxon>
        <taxon>Autobranchia</taxon>
        <taxon>Pteriomorphia</taxon>
        <taxon>Ostreida</taxon>
        <taxon>Ostreoidea</taxon>
        <taxon>Ostreidae</taxon>
        <taxon>Magallana</taxon>
    </lineage>
</organism>
<feature type="region of interest" description="Disordered" evidence="6">
    <location>
        <begin position="145"/>
        <end position="326"/>
    </location>
</feature>
<dbReference type="InterPro" id="IPR043472">
    <property type="entry name" value="Macro_dom-like"/>
</dbReference>
<keyword evidence="9" id="KW-1185">Reference proteome</keyword>
<evidence type="ECO:0000313" key="9">
    <source>
        <dbReference type="Proteomes" id="UP000005408"/>
    </source>
</evidence>
<feature type="compositionally biased region" description="Basic and acidic residues" evidence="6">
    <location>
        <begin position="157"/>
        <end position="170"/>
    </location>
</feature>
<accession>A0A8W8JF45</accession>
<keyword evidence="2" id="KW-0328">Glycosyltransferase</keyword>
<dbReference type="OMA" id="CTYLNCF"/>
<evidence type="ECO:0000256" key="1">
    <source>
        <dbReference type="ARBA" id="ARBA00004123"/>
    </source>
</evidence>
<feature type="region of interest" description="Disordered" evidence="6">
    <location>
        <begin position="340"/>
        <end position="394"/>
    </location>
</feature>
<evidence type="ECO:0000259" key="7">
    <source>
        <dbReference type="PROSITE" id="PS51154"/>
    </source>
</evidence>
<dbReference type="GO" id="GO:0005737">
    <property type="term" value="C:cytoplasm"/>
    <property type="evidence" value="ECO:0007669"/>
    <property type="project" value="TreeGrafter"/>
</dbReference>
<feature type="compositionally biased region" description="Polar residues" evidence="6">
    <location>
        <begin position="183"/>
        <end position="193"/>
    </location>
</feature>
<feature type="compositionally biased region" description="Polar residues" evidence="6">
    <location>
        <begin position="228"/>
        <end position="239"/>
    </location>
</feature>
<name>A0A8W8JF45_MAGGI</name>
<feature type="compositionally biased region" description="Basic and acidic residues" evidence="6">
    <location>
        <begin position="697"/>
        <end position="725"/>
    </location>
</feature>
<dbReference type="EnsemblMetazoa" id="G1895.1">
    <property type="protein sequence ID" value="G1895.1:cds"/>
    <property type="gene ID" value="G1895"/>
</dbReference>
<evidence type="ECO:0000256" key="5">
    <source>
        <dbReference type="ARBA" id="ARBA00023242"/>
    </source>
</evidence>
<dbReference type="OrthoDB" id="6159982at2759"/>
<evidence type="ECO:0000256" key="4">
    <source>
        <dbReference type="ARBA" id="ARBA00023027"/>
    </source>
</evidence>
<dbReference type="AlphaFoldDB" id="A0A8W8JF45"/>